<sequence length="96" mass="9932">MGTTMGKSLGMARESRGGLLLGTAHLGGPGARLGNGQGVHDLEVRVPEVQFLQDPIATFRGDIHHAVGREVEGIGTGESGQESARARAEESAADLQ</sequence>
<protein>
    <submittedName>
        <fullName evidence="2">Uncharacterized protein</fullName>
    </submittedName>
</protein>
<dbReference type="Proteomes" id="UP000277212">
    <property type="component" value="Unassembled WGS sequence"/>
</dbReference>
<proteinExistence type="predicted"/>
<feature type="region of interest" description="Disordered" evidence="1">
    <location>
        <begin position="70"/>
        <end position="96"/>
    </location>
</feature>
<reference evidence="2 3" key="1">
    <citation type="submission" date="2017-06" db="EMBL/GenBank/DDBJ databases">
        <title>Comparative genomic analysis of Ambrosia Fusariam Clade fungi.</title>
        <authorList>
            <person name="Stajich J.E."/>
            <person name="Carrillo J."/>
            <person name="Kijimoto T."/>
            <person name="Eskalen A."/>
            <person name="O'Donnell K."/>
            <person name="Kasson M."/>
        </authorList>
    </citation>
    <scope>NUCLEOTIDE SEQUENCE [LARGE SCALE GENOMIC DNA]</scope>
    <source>
        <strain evidence="2">UCR3666</strain>
    </source>
</reference>
<evidence type="ECO:0000313" key="2">
    <source>
        <dbReference type="EMBL" id="RMJ11772.1"/>
    </source>
</evidence>
<comment type="caution">
    <text evidence="2">The sequence shown here is derived from an EMBL/GenBank/DDBJ whole genome shotgun (WGS) entry which is preliminary data.</text>
</comment>
<dbReference type="EMBL" id="NKUJ01000157">
    <property type="protein sequence ID" value="RMJ11772.1"/>
    <property type="molecule type" value="Genomic_DNA"/>
</dbReference>
<dbReference type="OrthoDB" id="5424692at2759"/>
<accession>A0A3M2S363</accession>
<gene>
    <name evidence="2" type="ORF">CDV36_008589</name>
</gene>
<organism evidence="2 3">
    <name type="scientific">Fusarium kuroshium</name>
    <dbReference type="NCBI Taxonomy" id="2010991"/>
    <lineage>
        <taxon>Eukaryota</taxon>
        <taxon>Fungi</taxon>
        <taxon>Dikarya</taxon>
        <taxon>Ascomycota</taxon>
        <taxon>Pezizomycotina</taxon>
        <taxon>Sordariomycetes</taxon>
        <taxon>Hypocreomycetidae</taxon>
        <taxon>Hypocreales</taxon>
        <taxon>Nectriaceae</taxon>
        <taxon>Fusarium</taxon>
        <taxon>Fusarium solani species complex</taxon>
    </lineage>
</organism>
<name>A0A3M2S363_9HYPO</name>
<evidence type="ECO:0000313" key="3">
    <source>
        <dbReference type="Proteomes" id="UP000277212"/>
    </source>
</evidence>
<evidence type="ECO:0000256" key="1">
    <source>
        <dbReference type="SAM" id="MobiDB-lite"/>
    </source>
</evidence>
<keyword evidence="3" id="KW-1185">Reference proteome</keyword>
<dbReference type="AlphaFoldDB" id="A0A3M2S363"/>